<evidence type="ECO:0000313" key="4">
    <source>
        <dbReference type="EMBL" id="ABO97524.1"/>
    </source>
</evidence>
<dbReference type="EMBL" id="CP000588">
    <property type="protein sequence ID" value="ABO97524.1"/>
    <property type="molecule type" value="Genomic_DNA"/>
</dbReference>
<dbReference type="GeneID" id="5003146"/>
<dbReference type="GO" id="GO:0005634">
    <property type="term" value="C:nucleus"/>
    <property type="evidence" value="ECO:0007669"/>
    <property type="project" value="UniProtKB-SubCell"/>
</dbReference>
<evidence type="ECO:0000256" key="3">
    <source>
        <dbReference type="PROSITE-ProRule" id="PRU00810"/>
    </source>
</evidence>
<organism evidence="4 5">
    <name type="scientific">Ostreococcus lucimarinus (strain CCE9901)</name>
    <dbReference type="NCBI Taxonomy" id="436017"/>
    <lineage>
        <taxon>Eukaryota</taxon>
        <taxon>Viridiplantae</taxon>
        <taxon>Chlorophyta</taxon>
        <taxon>Mamiellophyceae</taxon>
        <taxon>Mamiellales</taxon>
        <taxon>Bathycoccaceae</taxon>
        <taxon>Ostreococcus</taxon>
    </lineage>
</organism>
<keyword evidence="2 3" id="KW-0539">Nucleus</keyword>
<proteinExistence type="predicted"/>
<name>A4S1Y7_OSTLU</name>
<dbReference type="HOGENOM" id="CLU_1621744_0_0_1"/>
<dbReference type="PROSITE" id="PS51477">
    <property type="entry name" value="PAH"/>
    <property type="match status" value="1"/>
</dbReference>
<dbReference type="Gramene" id="ABO97524">
    <property type="protein sequence ID" value="ABO97524"/>
    <property type="gene ID" value="OSTLU_33265"/>
</dbReference>
<sequence>MARQKYLLEHSGAFKREIGAMAAKINKRLHELVMARGRVESVRDDSIVYERIRSEATRDVTGAETFAAAAASVARHWRDFPVGGWPWPTAPPPAPLTKGEKAVLFLKKLKCHGAREHDKFVNIMNMHKYNFLSVRDVDREVAALLPRHPLLREFRETFLRPASA</sequence>
<dbReference type="InterPro" id="IPR003822">
    <property type="entry name" value="PAH"/>
</dbReference>
<dbReference type="Proteomes" id="UP000001568">
    <property type="component" value="Chromosome 8"/>
</dbReference>
<comment type="subcellular location">
    <subcellularLocation>
        <location evidence="1 3">Nucleus</location>
    </subcellularLocation>
</comment>
<evidence type="ECO:0000313" key="5">
    <source>
        <dbReference type="Proteomes" id="UP000001568"/>
    </source>
</evidence>
<dbReference type="InterPro" id="IPR036600">
    <property type="entry name" value="PAH_sf"/>
</dbReference>
<evidence type="ECO:0000256" key="2">
    <source>
        <dbReference type="ARBA" id="ARBA00023242"/>
    </source>
</evidence>
<dbReference type="GO" id="GO:0006355">
    <property type="term" value="P:regulation of DNA-templated transcription"/>
    <property type="evidence" value="ECO:0007669"/>
    <property type="project" value="InterPro"/>
</dbReference>
<dbReference type="AlphaFoldDB" id="A4S1Y7"/>
<keyword evidence="5" id="KW-1185">Reference proteome</keyword>
<reference evidence="4 5" key="1">
    <citation type="journal article" date="2007" name="Proc. Natl. Acad. Sci. U.S.A.">
        <title>The tiny eukaryote Ostreococcus provides genomic insights into the paradox of plankton speciation.</title>
        <authorList>
            <person name="Palenik B."/>
            <person name="Grimwood J."/>
            <person name="Aerts A."/>
            <person name="Rouze P."/>
            <person name="Salamov A."/>
            <person name="Putnam N."/>
            <person name="Dupont C."/>
            <person name="Jorgensen R."/>
            <person name="Derelle E."/>
            <person name="Rombauts S."/>
            <person name="Zhou K."/>
            <person name="Otillar R."/>
            <person name="Merchant S.S."/>
            <person name="Podell S."/>
            <person name="Gaasterland T."/>
            <person name="Napoli C."/>
            <person name="Gendler K."/>
            <person name="Manuell A."/>
            <person name="Tai V."/>
            <person name="Vallon O."/>
            <person name="Piganeau G."/>
            <person name="Jancek S."/>
            <person name="Heijde M."/>
            <person name="Jabbari K."/>
            <person name="Bowler C."/>
            <person name="Lohr M."/>
            <person name="Robbens S."/>
            <person name="Werner G."/>
            <person name="Dubchak I."/>
            <person name="Pazour G.J."/>
            <person name="Ren Q."/>
            <person name="Paulsen I."/>
            <person name="Delwiche C."/>
            <person name="Schmutz J."/>
            <person name="Rokhsar D."/>
            <person name="Van de Peer Y."/>
            <person name="Moreau H."/>
            <person name="Grigoriev I.V."/>
        </authorList>
    </citation>
    <scope>NUCLEOTIDE SEQUENCE [LARGE SCALE GENOMIC DNA]</scope>
    <source>
        <strain evidence="4 5">CCE9901</strain>
    </source>
</reference>
<dbReference type="KEGG" id="olu:OSTLU_33265"/>
<accession>A4S1Y7</accession>
<dbReference type="RefSeq" id="XP_001419231.1">
    <property type="nucleotide sequence ID" value="XM_001419194.1"/>
</dbReference>
<protein>
    <submittedName>
        <fullName evidence="4">Uncharacterized protein</fullName>
    </submittedName>
</protein>
<gene>
    <name evidence="4" type="ORF">OSTLU_33265</name>
</gene>
<dbReference type="SUPFAM" id="SSF47762">
    <property type="entry name" value="PAH2 domain"/>
    <property type="match status" value="1"/>
</dbReference>
<evidence type="ECO:0000256" key="1">
    <source>
        <dbReference type="ARBA" id="ARBA00004123"/>
    </source>
</evidence>